<sequence>MRFTIGNQRYTISPKILSLALGWLQNPTLCLDYQAGINIPLHIPLPDIEDIINLLADRYMDHNMFKEMLSELGIDLGPVQFSLLEMAKNSKMSRMVSNHKIFSQQSAQMDHAQFTSTLDNQDSFFIEANVKKWGLAPMTGSLAPPPPYGSEQGSILLEAGRDGAQSSNGHYQPDPRHGRTRSGNFRPGPPTSPGPIRSPHRYFF</sequence>
<evidence type="ECO:0000313" key="2">
    <source>
        <dbReference type="EMBL" id="KAA8568823.1"/>
    </source>
</evidence>
<gene>
    <name evidence="2" type="ORF">EYC84_007806</name>
</gene>
<evidence type="ECO:0000256" key="1">
    <source>
        <dbReference type="SAM" id="MobiDB-lite"/>
    </source>
</evidence>
<accession>A0A5M9JKB1</accession>
<proteinExistence type="predicted"/>
<comment type="caution">
    <text evidence="2">The sequence shown here is derived from an EMBL/GenBank/DDBJ whole genome shotgun (WGS) entry which is preliminary data.</text>
</comment>
<keyword evidence="3" id="KW-1185">Reference proteome</keyword>
<feature type="region of interest" description="Disordered" evidence="1">
    <location>
        <begin position="143"/>
        <end position="204"/>
    </location>
</feature>
<evidence type="ECO:0000313" key="3">
    <source>
        <dbReference type="Proteomes" id="UP000322873"/>
    </source>
</evidence>
<dbReference type="EMBL" id="VICG01000009">
    <property type="protein sequence ID" value="KAA8568823.1"/>
    <property type="molecule type" value="Genomic_DNA"/>
</dbReference>
<name>A0A5M9JKB1_MONFR</name>
<reference evidence="2 3" key="1">
    <citation type="submission" date="2019-06" db="EMBL/GenBank/DDBJ databases">
        <title>Genome Sequence of the Brown Rot Fungal Pathogen Monilinia fructicola.</title>
        <authorList>
            <person name="De Miccolis Angelini R.M."/>
            <person name="Landi L."/>
            <person name="Abate D."/>
            <person name="Pollastro S."/>
            <person name="Romanazzi G."/>
            <person name="Faretra F."/>
        </authorList>
    </citation>
    <scope>NUCLEOTIDE SEQUENCE [LARGE SCALE GENOMIC DNA]</scope>
    <source>
        <strain evidence="2 3">Mfrc123</strain>
    </source>
</reference>
<protein>
    <submittedName>
        <fullName evidence="2">Uncharacterized protein</fullName>
    </submittedName>
</protein>
<dbReference type="Proteomes" id="UP000322873">
    <property type="component" value="Unassembled WGS sequence"/>
</dbReference>
<organism evidence="2 3">
    <name type="scientific">Monilinia fructicola</name>
    <name type="common">Brown rot fungus</name>
    <name type="synonym">Ciboria fructicola</name>
    <dbReference type="NCBI Taxonomy" id="38448"/>
    <lineage>
        <taxon>Eukaryota</taxon>
        <taxon>Fungi</taxon>
        <taxon>Dikarya</taxon>
        <taxon>Ascomycota</taxon>
        <taxon>Pezizomycotina</taxon>
        <taxon>Leotiomycetes</taxon>
        <taxon>Helotiales</taxon>
        <taxon>Sclerotiniaceae</taxon>
        <taxon>Monilinia</taxon>
    </lineage>
</organism>
<dbReference type="AlphaFoldDB" id="A0A5M9JKB1"/>
<dbReference type="VEuPathDB" id="FungiDB:MFRU_017g00270"/>